<dbReference type="EMBL" id="GBXM01011393">
    <property type="protein sequence ID" value="JAH97184.1"/>
    <property type="molecule type" value="Transcribed_RNA"/>
</dbReference>
<dbReference type="AlphaFoldDB" id="A0A0E9X3L3"/>
<name>A0A0E9X3L3_ANGAN</name>
<proteinExistence type="predicted"/>
<evidence type="ECO:0000313" key="1">
    <source>
        <dbReference type="EMBL" id="JAH97184.1"/>
    </source>
</evidence>
<reference evidence="1" key="2">
    <citation type="journal article" date="2015" name="Fish Shellfish Immunol.">
        <title>Early steps in the European eel (Anguilla anguilla)-Vibrio vulnificus interaction in the gills: Role of the RtxA13 toxin.</title>
        <authorList>
            <person name="Callol A."/>
            <person name="Pajuelo D."/>
            <person name="Ebbesson L."/>
            <person name="Teles M."/>
            <person name="MacKenzie S."/>
            <person name="Amaro C."/>
        </authorList>
    </citation>
    <scope>NUCLEOTIDE SEQUENCE</scope>
</reference>
<protein>
    <submittedName>
        <fullName evidence="1">Uncharacterized protein</fullName>
    </submittedName>
</protein>
<accession>A0A0E9X3L3</accession>
<reference evidence="1" key="1">
    <citation type="submission" date="2014-11" db="EMBL/GenBank/DDBJ databases">
        <authorList>
            <person name="Amaro Gonzalez C."/>
        </authorList>
    </citation>
    <scope>NUCLEOTIDE SEQUENCE</scope>
</reference>
<organism evidence="1">
    <name type="scientific">Anguilla anguilla</name>
    <name type="common">European freshwater eel</name>
    <name type="synonym">Muraena anguilla</name>
    <dbReference type="NCBI Taxonomy" id="7936"/>
    <lineage>
        <taxon>Eukaryota</taxon>
        <taxon>Metazoa</taxon>
        <taxon>Chordata</taxon>
        <taxon>Craniata</taxon>
        <taxon>Vertebrata</taxon>
        <taxon>Euteleostomi</taxon>
        <taxon>Actinopterygii</taxon>
        <taxon>Neopterygii</taxon>
        <taxon>Teleostei</taxon>
        <taxon>Anguilliformes</taxon>
        <taxon>Anguillidae</taxon>
        <taxon>Anguilla</taxon>
    </lineage>
</organism>
<sequence length="79" mass="8951">MKRGIHQTLSLVNFSNAQIFILICCRTGLSRVIRQALIARPQNSLPQFKASCSFSDAKQRTLVRVAPHIWPSFGSFLNY</sequence>